<protein>
    <submittedName>
        <fullName evidence="2">Molybdopterin binding domain protein</fullName>
    </submittedName>
</protein>
<dbReference type="RefSeq" id="WP_023393162.1">
    <property type="nucleotide sequence ID" value="NZ_ASGZ01000007.1"/>
</dbReference>
<gene>
    <name evidence="2" type="ORF">K933_02851</name>
</gene>
<dbReference type="InterPro" id="IPR001453">
    <property type="entry name" value="MoaB/Mog_dom"/>
</dbReference>
<dbReference type="STRING" id="1324957.K933_02851"/>
<comment type="caution">
    <text evidence="2">The sequence shown here is derived from an EMBL/GenBank/DDBJ whole genome shotgun (WGS) entry which is preliminary data.</text>
</comment>
<evidence type="ECO:0000313" key="3">
    <source>
        <dbReference type="Proteomes" id="UP000017840"/>
    </source>
</evidence>
<keyword evidence="3" id="KW-1185">Reference proteome</keyword>
<dbReference type="PANTHER" id="PTHR13939:SF0">
    <property type="entry name" value="NMN AMIDOHYDROLASE-LIKE PROTEIN YFAY"/>
    <property type="match status" value="1"/>
</dbReference>
<dbReference type="SUPFAM" id="SSF53218">
    <property type="entry name" value="Molybdenum cofactor biosynthesis proteins"/>
    <property type="match status" value="1"/>
</dbReference>
<feature type="domain" description="MoaB/Mog" evidence="1">
    <location>
        <begin position="4"/>
        <end position="175"/>
    </location>
</feature>
<dbReference type="Gene3D" id="3.40.980.10">
    <property type="entry name" value="MoaB/Mog-like domain"/>
    <property type="match status" value="1"/>
</dbReference>
<dbReference type="SMART" id="SM00852">
    <property type="entry name" value="MoCF_biosynth"/>
    <property type="match status" value="1"/>
</dbReference>
<dbReference type="InterPro" id="IPR050101">
    <property type="entry name" value="CinA"/>
</dbReference>
<evidence type="ECO:0000259" key="1">
    <source>
        <dbReference type="SMART" id="SM00852"/>
    </source>
</evidence>
<dbReference type="EMBL" id="ASGZ01000007">
    <property type="protein sequence ID" value="ESP89621.1"/>
    <property type="molecule type" value="Genomic_DNA"/>
</dbReference>
<name>V4GWR4_9EURY</name>
<evidence type="ECO:0000313" key="2">
    <source>
        <dbReference type="EMBL" id="ESP89621.1"/>
    </source>
</evidence>
<dbReference type="Pfam" id="PF24102">
    <property type="entry name" value="FLAD1_M"/>
    <property type="match status" value="1"/>
</dbReference>
<dbReference type="Proteomes" id="UP000017840">
    <property type="component" value="Unassembled WGS sequence"/>
</dbReference>
<accession>V4GWR4</accession>
<dbReference type="Pfam" id="PF00994">
    <property type="entry name" value="MoCF_biosynth"/>
    <property type="match status" value="1"/>
</dbReference>
<dbReference type="InterPro" id="IPR056596">
    <property type="entry name" value="FLAD1_M"/>
</dbReference>
<dbReference type="OrthoDB" id="372037at2157"/>
<sequence>MQVAIITVGDEILAGDTENTNASWLGRQVTERGATVARVLVVPDDTAVIADYVRRWVDEFDAVVVTGGLGGTHDDVTMRAVADAFDRGLVVDPDVLDEVTATANAFAERNPDLTDAYDLDLDLEAWAEIPEGARPLDNAAGLAPGCVLDGVYVLPGVPEEMRATFEPVADEFGGDAVSETLYTPMPEGALSGTLADLPERFDVALGSYPAPTGTPGRVKVTGSDPDDVAAAVTWLSERLETVEEPGERA</sequence>
<dbReference type="InterPro" id="IPR036425">
    <property type="entry name" value="MoaB/Mog-like_dom_sf"/>
</dbReference>
<dbReference type="eggNOG" id="arCOG00215">
    <property type="taxonomic scope" value="Archaea"/>
</dbReference>
<reference evidence="2 3" key="1">
    <citation type="journal article" date="2013" name="Genome Announc.">
        <title>Draft Genome Sequence of 'Candidatus Halobonum tyrrellensis' Strain G22, Isolated from the Hypersaline Waters of Lake Tyrrell, Australia.</title>
        <authorList>
            <person name="Ugalde J.A."/>
            <person name="Narasingarao P."/>
            <person name="Kuo S."/>
            <person name="Podell S."/>
            <person name="Allen E.E."/>
        </authorList>
    </citation>
    <scope>NUCLEOTIDE SEQUENCE [LARGE SCALE GENOMIC DNA]</scope>
    <source>
        <strain evidence="2 3">G22</strain>
    </source>
</reference>
<proteinExistence type="predicted"/>
<dbReference type="CDD" id="cd00885">
    <property type="entry name" value="cinA"/>
    <property type="match status" value="1"/>
</dbReference>
<dbReference type="PANTHER" id="PTHR13939">
    <property type="entry name" value="NICOTINAMIDE-NUCLEOTIDE AMIDOHYDROLASE PNCC"/>
    <property type="match status" value="1"/>
</dbReference>
<dbReference type="PATRIC" id="fig|1324957.4.peg.582"/>
<organism evidence="2 3">
    <name type="scientific">Candidatus Halobonum tyrrellensis G22</name>
    <dbReference type="NCBI Taxonomy" id="1324957"/>
    <lineage>
        <taxon>Archaea</taxon>
        <taxon>Methanobacteriati</taxon>
        <taxon>Methanobacteriota</taxon>
        <taxon>Stenosarchaea group</taxon>
        <taxon>Halobacteria</taxon>
        <taxon>Halobacteriales</taxon>
        <taxon>Haloferacaceae</taxon>
        <taxon>Candidatus Halobonum</taxon>
    </lineage>
</organism>
<dbReference type="AlphaFoldDB" id="V4GWR4"/>